<accession>A0ABR3J6C9</accession>
<dbReference type="Pfam" id="PF00168">
    <property type="entry name" value="C2"/>
    <property type="match status" value="1"/>
</dbReference>
<evidence type="ECO:0000256" key="2">
    <source>
        <dbReference type="SAM" id="MobiDB-lite"/>
    </source>
</evidence>
<feature type="compositionally biased region" description="Polar residues" evidence="2">
    <location>
        <begin position="785"/>
        <end position="812"/>
    </location>
</feature>
<evidence type="ECO:0000313" key="5">
    <source>
        <dbReference type="EMBL" id="KAL0951187.1"/>
    </source>
</evidence>
<dbReference type="CDD" id="cd05137">
    <property type="entry name" value="RasGAP_CLA2_BUD2"/>
    <property type="match status" value="1"/>
</dbReference>
<protein>
    <recommendedName>
        <fullName evidence="7">Rho GTPase activation protein</fullName>
    </recommendedName>
</protein>
<dbReference type="SMART" id="SM00323">
    <property type="entry name" value="RasGAP"/>
    <property type="match status" value="1"/>
</dbReference>
<feature type="domain" description="Ras-GAP" evidence="4">
    <location>
        <begin position="374"/>
        <end position="577"/>
    </location>
</feature>
<keyword evidence="1" id="KW-0343">GTPase activation</keyword>
<sequence>MTSLWDYNVSQNRQDREFLVSVELFLSQAASTSLRKPPPHRKKVERRESLKLLTSAPDDRERRVKEKSSWPSITKSTTGTEHWRPAVCKLIEENSRCLLNVYVDETLLYQTVYIHLLNHTDIRLADMSLFFRKDCIGIYGAAGQRWNSVHPHEPIYIQFNNSDACHTWLALLRSYAIPEIYGRWFFPNDGGSYRMWRQVELTVVQARNLGNTKTISDPGGPPTYLQKPDLVVVDSTDLDVSCEVLLNDILCGRTTVKRASGSPDWHEGFVFSDLPPFDSLDVNVWQDKKTPVLMGTVRVTLANFPRGHAVEGWYPILQQCSPAMAADIQVGEIKLKIRVDEEIILPSLAYRDLLSTFNSRNFLDWVIDFETQLRLKTISSQLMSIAVARNVHIENIKELADREVHATSSSHQTLFRGNTTLTKTMELYMTGYCKPFLEASIGSCVRRLFMEKVSIEVDPARSNKSSRDLEKNMDLLNYWCQEFWRQIYAVRFECPNEMRKLFEHIRKLVERKYNIRDASQEHNRELPWQSVSAFCFLRFITPAILHPHLFGLCPGLPSAGVQRSLTLITKVIQSLANLNSTIQKEEFMRGVQGFLQDSKPAMVDYILVVSTPTNDVHGASNHSGADRHERLQIANALRQRVSLMAVLPREAIPMPPHLLDITRHLAIVTSAVIRSAGDYMKQQQGKEDTPLSDFCRQCCTVESYALDRVSQLATRISSDRRRGSGPATAPLVPTQVQGAPAMATGSSQPVPLHPTPKRSRKSTRPSTAPPGGSDSDGSRRHFMSTDGSIPSSPSRTFTRQPSGLPTSIPTPSTEKEPRRRLRGIRLKSSSSESIPTYGINPQSVHSHPNKPVDPPDGSDDARKGVKGLLKGIRLRRKIDGII</sequence>
<dbReference type="InterPro" id="IPR039360">
    <property type="entry name" value="Ras_GTPase"/>
</dbReference>
<reference evidence="6" key="1">
    <citation type="submission" date="2024-06" db="EMBL/GenBank/DDBJ databases">
        <title>Multi-omics analyses provide insights into the biosynthesis of the anticancer antibiotic pleurotin in Hohenbuehelia grisea.</title>
        <authorList>
            <person name="Weaver J.A."/>
            <person name="Alberti F."/>
        </authorList>
    </citation>
    <scope>NUCLEOTIDE SEQUENCE [LARGE SCALE GENOMIC DNA]</scope>
    <source>
        <strain evidence="6">T-177</strain>
    </source>
</reference>
<feature type="domain" description="C2" evidence="3">
    <location>
        <begin position="180"/>
        <end position="314"/>
    </location>
</feature>
<dbReference type="PROSITE" id="PS50004">
    <property type="entry name" value="C2"/>
    <property type="match status" value="1"/>
</dbReference>
<proteinExistence type="predicted"/>
<evidence type="ECO:0000256" key="1">
    <source>
        <dbReference type="ARBA" id="ARBA00022468"/>
    </source>
</evidence>
<keyword evidence="6" id="KW-1185">Reference proteome</keyword>
<feature type="compositionally biased region" description="Basic and acidic residues" evidence="2">
    <location>
        <begin position="57"/>
        <end position="68"/>
    </location>
</feature>
<name>A0ABR3J6C9_9AGAR</name>
<evidence type="ECO:0000313" key="6">
    <source>
        <dbReference type="Proteomes" id="UP001556367"/>
    </source>
</evidence>
<dbReference type="SUPFAM" id="SSF49562">
    <property type="entry name" value="C2 domain (Calcium/lipid-binding domain, CaLB)"/>
    <property type="match status" value="1"/>
</dbReference>
<dbReference type="EMBL" id="JASNQZ010000011">
    <property type="protein sequence ID" value="KAL0951187.1"/>
    <property type="molecule type" value="Genomic_DNA"/>
</dbReference>
<feature type="region of interest" description="Disordered" evidence="2">
    <location>
        <begin position="56"/>
        <end position="77"/>
    </location>
</feature>
<dbReference type="PROSITE" id="PS50018">
    <property type="entry name" value="RAS_GTPASE_ACTIV_2"/>
    <property type="match status" value="1"/>
</dbReference>
<dbReference type="InterPro" id="IPR000008">
    <property type="entry name" value="C2_dom"/>
</dbReference>
<dbReference type="InterPro" id="IPR001936">
    <property type="entry name" value="RasGAP_dom"/>
</dbReference>
<dbReference type="InterPro" id="IPR008936">
    <property type="entry name" value="Rho_GTPase_activation_prot"/>
</dbReference>
<dbReference type="Gene3D" id="2.60.40.150">
    <property type="entry name" value="C2 domain"/>
    <property type="match status" value="1"/>
</dbReference>
<dbReference type="PANTHER" id="PTHR10194:SF60">
    <property type="entry name" value="RAS GTPASE-ACTIVATING PROTEIN RASKOL"/>
    <property type="match status" value="1"/>
</dbReference>
<dbReference type="Gene3D" id="1.10.506.10">
    <property type="entry name" value="GTPase Activation - p120gap, domain 1"/>
    <property type="match status" value="1"/>
</dbReference>
<feature type="compositionally biased region" description="Polar residues" evidence="2">
    <location>
        <begin position="827"/>
        <end position="846"/>
    </location>
</feature>
<dbReference type="InterPro" id="IPR035892">
    <property type="entry name" value="C2_domain_sf"/>
</dbReference>
<comment type="caution">
    <text evidence="5">The sequence shown here is derived from an EMBL/GenBank/DDBJ whole genome shotgun (WGS) entry which is preliminary data.</text>
</comment>
<dbReference type="Pfam" id="PF00616">
    <property type="entry name" value="RasGAP"/>
    <property type="match status" value="1"/>
</dbReference>
<dbReference type="Proteomes" id="UP001556367">
    <property type="component" value="Unassembled WGS sequence"/>
</dbReference>
<evidence type="ECO:0000259" key="4">
    <source>
        <dbReference type="PROSITE" id="PS50018"/>
    </source>
</evidence>
<evidence type="ECO:0008006" key="7">
    <source>
        <dbReference type="Google" id="ProtNLM"/>
    </source>
</evidence>
<dbReference type="SUPFAM" id="SSF48350">
    <property type="entry name" value="GTPase activation domain, GAP"/>
    <property type="match status" value="1"/>
</dbReference>
<feature type="region of interest" description="Disordered" evidence="2">
    <location>
        <begin position="738"/>
        <end position="865"/>
    </location>
</feature>
<organism evidence="5 6">
    <name type="scientific">Hohenbuehelia grisea</name>
    <dbReference type="NCBI Taxonomy" id="104357"/>
    <lineage>
        <taxon>Eukaryota</taxon>
        <taxon>Fungi</taxon>
        <taxon>Dikarya</taxon>
        <taxon>Basidiomycota</taxon>
        <taxon>Agaricomycotina</taxon>
        <taxon>Agaricomycetes</taxon>
        <taxon>Agaricomycetidae</taxon>
        <taxon>Agaricales</taxon>
        <taxon>Pleurotineae</taxon>
        <taxon>Pleurotaceae</taxon>
        <taxon>Hohenbuehelia</taxon>
    </lineage>
</organism>
<gene>
    <name evidence="5" type="ORF">HGRIS_007916</name>
</gene>
<evidence type="ECO:0000259" key="3">
    <source>
        <dbReference type="PROSITE" id="PS50004"/>
    </source>
</evidence>
<dbReference type="SMART" id="SM00239">
    <property type="entry name" value="C2"/>
    <property type="match status" value="1"/>
</dbReference>
<dbReference type="PANTHER" id="PTHR10194">
    <property type="entry name" value="RAS GTPASE-ACTIVATING PROTEINS"/>
    <property type="match status" value="1"/>
</dbReference>